<evidence type="ECO:0000256" key="7">
    <source>
        <dbReference type="ARBA" id="ARBA00023132"/>
    </source>
</evidence>
<dbReference type="GO" id="GO:0045893">
    <property type="term" value="P:positive regulation of DNA-templated transcription"/>
    <property type="evidence" value="ECO:0007669"/>
    <property type="project" value="TreeGrafter"/>
</dbReference>
<dbReference type="EMBL" id="JAACJJ010000042">
    <property type="protein sequence ID" value="KAF5316469.1"/>
    <property type="molecule type" value="Genomic_DNA"/>
</dbReference>
<keyword evidence="7 9" id="KW-0906">Nuclear pore complex</keyword>
<keyword evidence="11" id="KW-1185">Reference proteome</keyword>
<reference evidence="10 11" key="1">
    <citation type="journal article" date="2020" name="ISME J.">
        <title>Uncovering the hidden diversity of litter-decomposition mechanisms in mushroom-forming fungi.</title>
        <authorList>
            <person name="Floudas D."/>
            <person name="Bentzer J."/>
            <person name="Ahren D."/>
            <person name="Johansson T."/>
            <person name="Persson P."/>
            <person name="Tunlid A."/>
        </authorList>
    </citation>
    <scope>NUCLEOTIDE SEQUENCE [LARGE SCALE GENOMIC DNA]</scope>
    <source>
        <strain evidence="10 11">CBS 101986</strain>
    </source>
</reference>
<dbReference type="AlphaFoldDB" id="A0A8H5EXW7"/>
<comment type="function">
    <text evidence="9">Functions as a component of the nuclear pore complex (NPC).</text>
</comment>
<gene>
    <name evidence="10" type="ORF">D9619_006593</name>
</gene>
<evidence type="ECO:0000313" key="10">
    <source>
        <dbReference type="EMBL" id="KAF5316469.1"/>
    </source>
</evidence>
<evidence type="ECO:0000313" key="11">
    <source>
        <dbReference type="Proteomes" id="UP000567179"/>
    </source>
</evidence>
<dbReference type="GO" id="GO:0017056">
    <property type="term" value="F:structural constituent of nuclear pore"/>
    <property type="evidence" value="ECO:0007669"/>
    <property type="project" value="TreeGrafter"/>
</dbReference>
<sequence>MATSNTLNLVPPLVEAGKFNKLVKAGQTISYALSPADNSFAVYIRDAVGSIPNKDRIPEDEQPVYFANRHTVPSSERRLFLTDTLIIFTAFQKLMQSTKRERERTNGWIQNEEYLAPVRKLATDYVNFIKECWVHASQPIPRAEALQFSSDHYRSLYTCFSLFVTLYLPETGYEKAPVGDELMDWLNTHFIEPSTEEGDMLSSLEEPWEDEAFWPYLTRAIMRGLTKASLFFLNVLEKHPLEPLRRLTATLVPLIEGQPRLMNFTSERDFAHSLRRWHDKVKALRIDMDKVPEDERFDDYDNWWNKLSDIVGILEGRAEVIQRVCEDLGADWKEVCVAWCIFVDPRMRREDVQEVVSHILNDMPPDPTDVEDLIHAALMSGQPGEALQHAHELDVWLAAHFADIMEATELIDSDVDYDSGLSKRDYYVLSYADYLHSDPALWRITVDYMYSCGEIGSRRADEVLVRVPLRMHEQKSSRGVDSRIRAGEVVGVLKDVNKTCFEYSRESVRRTVCRIAAQTLVAEKDYGLAVSYCTSAEDWRGLARIVDRVLEEYVTSGPQKFTQYALSIAPSIQDLRTHPKIQGVFIHRLIFAVRYARFHGLVQKQDYVEAASDLIAIFSDNVAPTSWWAVVLCDAVPLFQYTQELLFSSTAATLILQKLDEIFIRTSQGAGEDYLPILTRVIRGRSEKEALDRLKLVRLALARYFARVLV</sequence>
<dbReference type="PANTHER" id="PTHR13373">
    <property type="entry name" value="FROUNT PROTEIN-RELATED"/>
    <property type="match status" value="1"/>
</dbReference>
<keyword evidence="5 9" id="KW-0653">Protein transport</keyword>
<comment type="similarity">
    <text evidence="2 9">Belongs to the nucleoporin Nup85 family.</text>
</comment>
<evidence type="ECO:0000256" key="2">
    <source>
        <dbReference type="ARBA" id="ARBA00005573"/>
    </source>
</evidence>
<organism evidence="10 11">
    <name type="scientific">Psilocybe cf. subviscida</name>
    <dbReference type="NCBI Taxonomy" id="2480587"/>
    <lineage>
        <taxon>Eukaryota</taxon>
        <taxon>Fungi</taxon>
        <taxon>Dikarya</taxon>
        <taxon>Basidiomycota</taxon>
        <taxon>Agaricomycotina</taxon>
        <taxon>Agaricomycetes</taxon>
        <taxon>Agaricomycetidae</taxon>
        <taxon>Agaricales</taxon>
        <taxon>Agaricineae</taxon>
        <taxon>Strophariaceae</taxon>
        <taxon>Psilocybe</taxon>
    </lineage>
</organism>
<comment type="subcellular location">
    <subcellularLocation>
        <location evidence="1 9">Nucleus</location>
        <location evidence="1 9">Nuclear pore complex</location>
    </subcellularLocation>
</comment>
<dbReference type="GO" id="GO:0006406">
    <property type="term" value="P:mRNA export from nucleus"/>
    <property type="evidence" value="ECO:0007669"/>
    <property type="project" value="TreeGrafter"/>
</dbReference>
<accession>A0A8H5EXW7</accession>
<evidence type="ECO:0000256" key="8">
    <source>
        <dbReference type="ARBA" id="ARBA00023242"/>
    </source>
</evidence>
<dbReference type="InterPro" id="IPR011502">
    <property type="entry name" value="Nucleoporin_Nup85"/>
</dbReference>
<evidence type="ECO:0000256" key="6">
    <source>
        <dbReference type="ARBA" id="ARBA00023010"/>
    </source>
</evidence>
<keyword evidence="8 9" id="KW-0539">Nucleus</keyword>
<comment type="subunit">
    <text evidence="9">Component of the nuclear pore complex (NPC).</text>
</comment>
<evidence type="ECO:0000256" key="4">
    <source>
        <dbReference type="ARBA" id="ARBA00022816"/>
    </source>
</evidence>
<proteinExistence type="inferred from homology"/>
<evidence type="ECO:0000256" key="9">
    <source>
        <dbReference type="RuleBase" id="RU365073"/>
    </source>
</evidence>
<dbReference type="Pfam" id="PF07575">
    <property type="entry name" value="Nucleopor_Nup85"/>
    <property type="match status" value="2"/>
</dbReference>
<protein>
    <recommendedName>
        <fullName evidence="9">Nuclear pore complex protein Nup85</fullName>
    </recommendedName>
</protein>
<keyword evidence="6 9" id="KW-0811">Translocation</keyword>
<evidence type="ECO:0000256" key="1">
    <source>
        <dbReference type="ARBA" id="ARBA00004567"/>
    </source>
</evidence>
<evidence type="ECO:0000256" key="5">
    <source>
        <dbReference type="ARBA" id="ARBA00022927"/>
    </source>
</evidence>
<keyword evidence="3 9" id="KW-0813">Transport</keyword>
<keyword evidence="9" id="KW-0472">Membrane</keyword>
<keyword evidence="4 9" id="KW-0509">mRNA transport</keyword>
<dbReference type="GO" id="GO:0031965">
    <property type="term" value="C:nuclear membrane"/>
    <property type="evidence" value="ECO:0007669"/>
    <property type="project" value="UniProtKB-UniRule"/>
</dbReference>
<dbReference type="PANTHER" id="PTHR13373:SF21">
    <property type="entry name" value="NUCLEAR PORE COMPLEX PROTEIN NUP85"/>
    <property type="match status" value="1"/>
</dbReference>
<evidence type="ECO:0000256" key="3">
    <source>
        <dbReference type="ARBA" id="ARBA00022448"/>
    </source>
</evidence>
<name>A0A8H5EXW7_9AGAR</name>
<dbReference type="OrthoDB" id="17644at2759"/>
<comment type="caution">
    <text evidence="10">The sequence shown here is derived from an EMBL/GenBank/DDBJ whole genome shotgun (WGS) entry which is preliminary data.</text>
</comment>
<dbReference type="Proteomes" id="UP000567179">
    <property type="component" value="Unassembled WGS sequence"/>
</dbReference>
<dbReference type="GO" id="GO:0006606">
    <property type="term" value="P:protein import into nucleus"/>
    <property type="evidence" value="ECO:0007669"/>
    <property type="project" value="TreeGrafter"/>
</dbReference>
<dbReference type="GO" id="GO:0031080">
    <property type="term" value="C:nuclear pore outer ring"/>
    <property type="evidence" value="ECO:0007669"/>
    <property type="project" value="TreeGrafter"/>
</dbReference>